<dbReference type="EMBL" id="KX884427">
    <property type="protein sequence ID" value="APG78726.1"/>
    <property type="molecule type" value="Genomic_RNA"/>
</dbReference>
<protein>
    <recommendedName>
        <fullName evidence="3">Nucleoprotein</fullName>
    </recommendedName>
</protein>
<dbReference type="KEGG" id="vg:30854550"/>
<accession>A0A1L3KMZ2</accession>
<evidence type="ECO:0000313" key="2">
    <source>
        <dbReference type="Proteomes" id="UP000202515"/>
    </source>
</evidence>
<dbReference type="GeneID" id="30854550"/>
<dbReference type="OrthoDB" id="26197at10239"/>
<reference evidence="1" key="1">
    <citation type="journal article" date="2016" name="Nature">
        <title>Redefining the invertebrate RNA virosphere.</title>
        <authorList>
            <person name="Shi M."/>
            <person name="Lin X.D."/>
            <person name="Tian J.H."/>
            <person name="Chen L.J."/>
            <person name="Chen X."/>
            <person name="Li C.X."/>
            <person name="Qin X.C."/>
            <person name="Li J."/>
            <person name="Cao J.P."/>
            <person name="Eden J.S."/>
            <person name="Buchmann J."/>
            <person name="Wang W."/>
            <person name="Xu J."/>
            <person name="Holmes E.C."/>
            <person name="Zhang Y.Z."/>
        </authorList>
    </citation>
    <scope>NUCLEOTIDE SEQUENCE [LARGE SCALE GENOMIC DNA]</scope>
    <source>
        <strain evidence="1">QTM26698</strain>
    </source>
</reference>
<organism evidence="1">
    <name type="scientific">Hubei chuvirus-like virus 3</name>
    <dbReference type="NCBI Taxonomy" id="1922858"/>
    <lineage>
        <taxon>Viruses</taxon>
        <taxon>Riboviria</taxon>
        <taxon>Orthornavirae</taxon>
        <taxon>Negarnaviricota</taxon>
        <taxon>Haploviricotina</taxon>
        <taxon>Monjiviricetes</taxon>
        <taxon>Jingchuvirales</taxon>
        <taxon>Chuviridae</taxon>
        <taxon>Scarabeuvirus</taxon>
        <taxon>Scarabeuvirus dentati</taxon>
    </lineage>
</organism>
<keyword evidence="2" id="KW-1185">Reference proteome</keyword>
<dbReference type="RefSeq" id="YP_009337091.1">
    <property type="nucleotide sequence ID" value="NC_033015.1"/>
</dbReference>
<name>A0A1L3KMZ2_9VIRU</name>
<proteinExistence type="predicted"/>
<sequence>MARRIYGPADCRTYYDKWLQPNPLFSDMFVNTCGLDPFQAPWDDTNLISMATILWYGRAITLNPGQAPDMVKVHVAVWGDLFAPGLDEDRILTEEESRAMVVTSTESLLAYNNLASISDIVDARSFAEVEDDNATEQLWNNAAKTAEECLIIIRAMANSARGGFRIGGVTPLASVYVSIIKRGQVTPEFVGKIARGIAEDLGINEPIINPDCCQLFQKVFGDGITDTTMPALVNRWLEMLPQHALRLRLTVQQASGSGLTALMIAGKAMRLYHDFPWAAVQRMYPEEFSNFRDAVAAVGDNMWYGYRSDLGVVRSTRYPNITYIGKQLLIKINGEVGLRNYKGGLSRAKFQARVDTLISEYENLVTERRGGGEEVAADPIVGEVLQNVRRHADVYQ</sequence>
<dbReference type="Proteomes" id="UP000202515">
    <property type="component" value="Segment"/>
</dbReference>
<evidence type="ECO:0000313" key="1">
    <source>
        <dbReference type="EMBL" id="APG78726.1"/>
    </source>
</evidence>
<evidence type="ECO:0008006" key="3">
    <source>
        <dbReference type="Google" id="ProtNLM"/>
    </source>
</evidence>